<keyword evidence="1" id="KW-0812">Transmembrane</keyword>
<proteinExistence type="predicted"/>
<dbReference type="RefSeq" id="WP_006461492.1">
    <property type="nucleotide sequence ID" value="NZ_AEEC02000002.1"/>
</dbReference>
<dbReference type="Proteomes" id="UP000006772">
    <property type="component" value="Unassembled WGS sequence"/>
</dbReference>
<keyword evidence="1" id="KW-1133">Transmembrane helix</keyword>
<reference evidence="2 3" key="1">
    <citation type="journal article" date="2013" name="Front. Microbiol.">
        <title>The genome of the endophytic bacterium H. frisingense GSF30(T) identifies diverse strategies in the Herbaspirillum genus to interact with plants.</title>
        <authorList>
            <person name="Straub D."/>
            <person name="Rothballer M."/>
            <person name="Hartmann A."/>
            <person name="Ludewig U."/>
        </authorList>
    </citation>
    <scope>NUCLEOTIDE SEQUENCE [LARGE SCALE GENOMIC DNA]</scope>
    <source>
        <strain evidence="2 3">GSF30</strain>
    </source>
</reference>
<comment type="caution">
    <text evidence="2">The sequence shown here is derived from an EMBL/GenBank/DDBJ whole genome shotgun (WGS) entry which is preliminary data.</text>
</comment>
<name>A0AAI9N5J2_9BURK</name>
<gene>
    <name evidence="2" type="ORF">HFRIS_001754</name>
</gene>
<evidence type="ECO:0000313" key="2">
    <source>
        <dbReference type="EMBL" id="EOA06444.1"/>
    </source>
</evidence>
<evidence type="ECO:0000256" key="1">
    <source>
        <dbReference type="SAM" id="Phobius"/>
    </source>
</evidence>
<protein>
    <submittedName>
        <fullName evidence="2">Type IV pilus biogenesis protein</fullName>
    </submittedName>
</protein>
<keyword evidence="1" id="KW-0472">Membrane</keyword>
<sequence>MKPSFASFASFDFSRTPQQRRRQRELGFYRWLAVAALLGCLIAAVPGLRVWCHTASLQQANAMLSQELQKMAPLVQQSSALRARIEALNTQLSAQEQLARRRQQAIQLLRGAAQAGNPQTRLQRVMQQAGRAELRGHATSAQAVQEYAAALTGAGLDGATLNDLHAEDRGYAFSIVIPLAPPAANATQEPK</sequence>
<accession>A0AAI9N5J2</accession>
<evidence type="ECO:0000313" key="3">
    <source>
        <dbReference type="Proteomes" id="UP000006772"/>
    </source>
</evidence>
<dbReference type="AlphaFoldDB" id="A0AAI9N5J2"/>
<feature type="transmembrane region" description="Helical" evidence="1">
    <location>
        <begin position="28"/>
        <end position="51"/>
    </location>
</feature>
<dbReference type="EMBL" id="AEEC02000002">
    <property type="protein sequence ID" value="EOA06444.1"/>
    <property type="molecule type" value="Genomic_DNA"/>
</dbReference>
<organism evidence="2 3">
    <name type="scientific">Herbaspirillum frisingense GSF30</name>
    <dbReference type="NCBI Taxonomy" id="864073"/>
    <lineage>
        <taxon>Bacteria</taxon>
        <taxon>Pseudomonadati</taxon>
        <taxon>Pseudomonadota</taxon>
        <taxon>Betaproteobacteria</taxon>
        <taxon>Burkholderiales</taxon>
        <taxon>Oxalobacteraceae</taxon>
        <taxon>Herbaspirillum</taxon>
    </lineage>
</organism>